<dbReference type="PANTHER" id="PTHR35169:SF1">
    <property type="entry name" value="PROLYL 4-HYDROXYLASE ALPHA SUBUNIT FE(2+) 2OG DIOXYGENASE DOMAIN-CONTAINING PROTEIN"/>
    <property type="match status" value="1"/>
</dbReference>
<dbReference type="AlphaFoldDB" id="A0A7D9HI45"/>
<protein>
    <submittedName>
        <fullName evidence="4">Uncharacterized protein</fullName>
    </submittedName>
</protein>
<dbReference type="Gene3D" id="2.60.120.620">
    <property type="entry name" value="q2cbj1_9rhob like domain"/>
    <property type="match status" value="2"/>
</dbReference>
<gene>
    <name evidence="4" type="ORF">PACLA_8A040033</name>
</gene>
<evidence type="ECO:0000256" key="1">
    <source>
        <dbReference type="ARBA" id="ARBA00001961"/>
    </source>
</evidence>
<evidence type="ECO:0000313" key="4">
    <source>
        <dbReference type="EMBL" id="CAB3985045.1"/>
    </source>
</evidence>
<dbReference type="Proteomes" id="UP001152795">
    <property type="component" value="Unassembled WGS sequence"/>
</dbReference>
<comment type="caution">
    <text evidence="4">The sequence shown here is derived from an EMBL/GenBank/DDBJ whole genome shotgun (WGS) entry which is preliminary data.</text>
</comment>
<dbReference type="GO" id="GO:0051213">
    <property type="term" value="F:dioxygenase activity"/>
    <property type="evidence" value="ECO:0007669"/>
    <property type="project" value="UniProtKB-KW"/>
</dbReference>
<dbReference type="GO" id="GO:0005506">
    <property type="term" value="F:iron ion binding"/>
    <property type="evidence" value="ECO:0007669"/>
    <property type="project" value="InterPro"/>
</dbReference>
<sequence length="507" mass="58418">MTIHLQMLRGLAAYRLGSWSYQIAETDVEGGQKQVNPNNIAWSSESNAVEFSESIVGKQLQKVVMDFAEGGVGVYVPYKVVGHIVRCGDSPKVHADTKPEDDEVSMLIYLNEKWRKNNYGDLYLYDDDKEIVAGVVPRYGRVVVWQSSIPYLPRPPSVAVKVGQLFLHIRFTKNQTRFVKAHEKWLENEQQHETIRNEGFFLKSEEGQEHKEQNNVETKVVSEAKSKEGKKIVVFDDLFTRDVLDNLRSVILNYGVYFYDDSYEVESDNVQWIAAFDVDKYVQSKMWGITSDVAKFVSGGNSEWFPYDVSCNLIRNADTTQIHHDCARDEDEWTFLLYLNPEWSINDYGETVFYEKNDDNTEIITEVLPKYGRVVIFQGMIPHSARPPSRNFTGARLSFAVKLSSNEWEGRAKASQEELRHLTGALSMLHLVKQRYLDEIGEGEEESEDEDFEPAFNDNKLKEMEERLERLASEGSDIEKLRNFFKEVRTSHLGTRQEIGDLIKQLL</sequence>
<organism evidence="4 5">
    <name type="scientific">Paramuricea clavata</name>
    <name type="common">Red gorgonian</name>
    <name type="synonym">Violescent sea-whip</name>
    <dbReference type="NCBI Taxonomy" id="317549"/>
    <lineage>
        <taxon>Eukaryota</taxon>
        <taxon>Metazoa</taxon>
        <taxon>Cnidaria</taxon>
        <taxon>Anthozoa</taxon>
        <taxon>Octocorallia</taxon>
        <taxon>Malacalcyonacea</taxon>
        <taxon>Plexauridae</taxon>
        <taxon>Paramuricea</taxon>
    </lineage>
</organism>
<accession>A0A7D9HI45</accession>
<dbReference type="EMBL" id="CACRXK020000820">
    <property type="protein sequence ID" value="CAB3985045.1"/>
    <property type="molecule type" value="Genomic_DNA"/>
</dbReference>
<keyword evidence="2" id="KW-0223">Dioxygenase</keyword>
<dbReference type="InterPro" id="IPR044862">
    <property type="entry name" value="Pro_4_hyd_alph_FE2OG_OXY"/>
</dbReference>
<name>A0A7D9HI45_PARCT</name>
<evidence type="ECO:0000256" key="2">
    <source>
        <dbReference type="ARBA" id="ARBA00022964"/>
    </source>
</evidence>
<dbReference type="OrthoDB" id="200726at2759"/>
<dbReference type="GO" id="GO:0016705">
    <property type="term" value="F:oxidoreductase activity, acting on paired donors, with incorporation or reduction of molecular oxygen"/>
    <property type="evidence" value="ECO:0007669"/>
    <property type="project" value="InterPro"/>
</dbReference>
<proteinExistence type="predicted"/>
<dbReference type="InterPro" id="IPR006620">
    <property type="entry name" value="Pro_4_hyd_alph"/>
</dbReference>
<reference evidence="4" key="1">
    <citation type="submission" date="2020-04" db="EMBL/GenBank/DDBJ databases">
        <authorList>
            <person name="Alioto T."/>
            <person name="Alioto T."/>
            <person name="Gomez Garrido J."/>
        </authorList>
    </citation>
    <scope>NUCLEOTIDE SEQUENCE</scope>
    <source>
        <strain evidence="4">A484AB</strain>
    </source>
</reference>
<comment type="cofactor">
    <cofactor evidence="1">
        <name>L-ascorbate</name>
        <dbReference type="ChEBI" id="CHEBI:38290"/>
    </cofactor>
</comment>
<keyword evidence="5" id="KW-1185">Reference proteome</keyword>
<dbReference type="PANTHER" id="PTHR35169">
    <property type="entry name" value="FE2OG DIOXYGENASE DOMAIN-CONTAINING PROTEIN"/>
    <property type="match status" value="1"/>
</dbReference>
<dbReference type="Pfam" id="PF13640">
    <property type="entry name" value="2OG-FeII_Oxy_3"/>
    <property type="match status" value="2"/>
</dbReference>
<evidence type="ECO:0000256" key="3">
    <source>
        <dbReference type="ARBA" id="ARBA00023002"/>
    </source>
</evidence>
<dbReference type="GO" id="GO:0031418">
    <property type="term" value="F:L-ascorbic acid binding"/>
    <property type="evidence" value="ECO:0007669"/>
    <property type="project" value="InterPro"/>
</dbReference>
<evidence type="ECO:0000313" key="5">
    <source>
        <dbReference type="Proteomes" id="UP001152795"/>
    </source>
</evidence>
<dbReference type="SMART" id="SM00702">
    <property type="entry name" value="P4Hc"/>
    <property type="match status" value="1"/>
</dbReference>
<keyword evidence="3" id="KW-0560">Oxidoreductase</keyword>